<dbReference type="EMBL" id="PXYV01000004">
    <property type="protein sequence ID" value="PSR23626.1"/>
    <property type="molecule type" value="Genomic_DNA"/>
</dbReference>
<organism evidence="1 2">
    <name type="scientific">Sulfobacillus acidophilus</name>
    <dbReference type="NCBI Taxonomy" id="53633"/>
    <lineage>
        <taxon>Bacteria</taxon>
        <taxon>Bacillati</taxon>
        <taxon>Bacillota</taxon>
        <taxon>Clostridia</taxon>
        <taxon>Eubacteriales</taxon>
        <taxon>Clostridiales Family XVII. Incertae Sedis</taxon>
        <taxon>Sulfobacillus</taxon>
    </lineage>
</organism>
<gene>
    <name evidence="1" type="ORF">C7B45_02340</name>
</gene>
<sequence>MSQPLIWMPTLDLRQMPDPLATWTAKRFLQSHAGIGHIVASGQSVIDGPSIEVSDPSPGLHWYCTQARKVPKKLRPLDVSVAVPVPTGALDPILHVLESAKAAGPIRRLVLYRPPQIALSRIVVSINTLLDTITPSIWIDAASFGWNAVSYLIAASDQIQVHGVSDQDLWRLSQIAQWLNRRLVLQDLSPRPPRVLPPPLQWSHAKDPAKVLKTLPVWERSR</sequence>
<evidence type="ECO:0000313" key="1">
    <source>
        <dbReference type="EMBL" id="PSR23626.1"/>
    </source>
</evidence>
<dbReference type="Proteomes" id="UP000241848">
    <property type="component" value="Unassembled WGS sequence"/>
</dbReference>
<proteinExistence type="predicted"/>
<dbReference type="AlphaFoldDB" id="A0A2T2WN22"/>
<comment type="caution">
    <text evidence="1">The sequence shown here is derived from an EMBL/GenBank/DDBJ whole genome shotgun (WGS) entry which is preliminary data.</text>
</comment>
<name>A0A2T2WN22_9FIRM</name>
<accession>A0A2T2WN22</accession>
<protein>
    <submittedName>
        <fullName evidence="1">Uncharacterized protein</fullName>
    </submittedName>
</protein>
<evidence type="ECO:0000313" key="2">
    <source>
        <dbReference type="Proteomes" id="UP000241848"/>
    </source>
</evidence>
<reference evidence="1 2" key="1">
    <citation type="journal article" date="2014" name="BMC Genomics">
        <title>Comparison of environmental and isolate Sulfobacillus genomes reveals diverse carbon, sulfur, nitrogen, and hydrogen metabolisms.</title>
        <authorList>
            <person name="Justice N.B."/>
            <person name="Norman A."/>
            <person name="Brown C.T."/>
            <person name="Singh A."/>
            <person name="Thomas B.C."/>
            <person name="Banfield J.F."/>
        </authorList>
    </citation>
    <scope>NUCLEOTIDE SEQUENCE [LARGE SCALE GENOMIC DNA]</scope>
    <source>
        <strain evidence="1">AMDSBA3</strain>
    </source>
</reference>